<name>A0A484N9U3_9ASTE</name>
<dbReference type="GO" id="GO:0003824">
    <property type="term" value="F:catalytic activity"/>
    <property type="evidence" value="ECO:0007669"/>
    <property type="project" value="InterPro"/>
</dbReference>
<feature type="region of interest" description="Disordered" evidence="1">
    <location>
        <begin position="771"/>
        <end position="816"/>
    </location>
</feature>
<dbReference type="PANTHER" id="PTHR31286:SF153">
    <property type="entry name" value="DUF4283 DOMAIN PROTEIN"/>
    <property type="match status" value="1"/>
</dbReference>
<evidence type="ECO:0000256" key="1">
    <source>
        <dbReference type="SAM" id="MobiDB-lite"/>
    </source>
</evidence>
<dbReference type="Gene3D" id="3.60.10.10">
    <property type="entry name" value="Endonuclease/exonuclease/phosphatase"/>
    <property type="match status" value="1"/>
</dbReference>
<dbReference type="OrthoDB" id="1215078at2759"/>
<dbReference type="AlphaFoldDB" id="A0A484N9U3"/>
<evidence type="ECO:0000259" key="2">
    <source>
        <dbReference type="Pfam" id="PF13966"/>
    </source>
</evidence>
<evidence type="ECO:0000259" key="3">
    <source>
        <dbReference type="Pfam" id="PF14111"/>
    </source>
</evidence>
<organism evidence="4 5">
    <name type="scientific">Cuscuta campestris</name>
    <dbReference type="NCBI Taxonomy" id="132261"/>
    <lineage>
        <taxon>Eukaryota</taxon>
        <taxon>Viridiplantae</taxon>
        <taxon>Streptophyta</taxon>
        <taxon>Embryophyta</taxon>
        <taxon>Tracheophyta</taxon>
        <taxon>Spermatophyta</taxon>
        <taxon>Magnoliopsida</taxon>
        <taxon>eudicotyledons</taxon>
        <taxon>Gunneridae</taxon>
        <taxon>Pentapetalae</taxon>
        <taxon>asterids</taxon>
        <taxon>lamiids</taxon>
        <taxon>Solanales</taxon>
        <taxon>Convolvulaceae</taxon>
        <taxon>Cuscuteae</taxon>
        <taxon>Cuscuta</taxon>
        <taxon>Cuscuta subgen. Grammica</taxon>
        <taxon>Cuscuta sect. Cleistogrammica</taxon>
    </lineage>
</organism>
<dbReference type="EMBL" id="OOIL02006492">
    <property type="protein sequence ID" value="VFQ97337.1"/>
    <property type="molecule type" value="Genomic_DNA"/>
</dbReference>
<keyword evidence="5" id="KW-1185">Reference proteome</keyword>
<feature type="compositionally biased region" description="Basic and acidic residues" evidence="1">
    <location>
        <begin position="800"/>
        <end position="816"/>
    </location>
</feature>
<feature type="domain" description="DUF4283" evidence="3">
    <location>
        <begin position="131"/>
        <end position="205"/>
    </location>
</feature>
<feature type="region of interest" description="Disordered" evidence="1">
    <location>
        <begin position="859"/>
        <end position="921"/>
    </location>
</feature>
<feature type="domain" description="Reverse transcriptase zinc-binding" evidence="2">
    <location>
        <begin position="462"/>
        <end position="545"/>
    </location>
</feature>
<sequence length="921" mass="104297">MLDDRLIVIFNSQVDGCRLKSCRPLQTKNCSSNLSPFFDGYVGVEDDSVFFASPISKLTMLGITSLVVLFGSEFFVCVHHDIRTLCLIDFTMEGNQAQIDMASLSLDDDEHEGLVFAEAEDNACGVTMDYDNCLVRRFLTERPINFTAMKNTMASLWRPDEGMVVRDLGDGIYVFQFGAMAELERVLDMCPWTFNNQALILDRLKGYNDPRDVPLHSMFIWVQVHGLKRGFFSERVAQRLGNEIGDFMESDPKNYSNPWATYLKIRVKLDVCKPLRKGTKMKREGEDCSTFHSLMNDFQLSVLFVDVLAIGKDFVPLFRGIGVKNGGLALFWKPPLQVSFLSTSRFHIDVTILDSTLGSWRYTGFYGHPDQSRRSVTWDLLCDLVQDSNLPWICGGDFNAILAQSEKRGGKPKPEYLMQAFRSVIFDAGLSELPITGYNFTYNNEREGAAFVEEKLDHFLTSASWRQKFPMAKSNSKSVWRKLWRVHTTPTIRNLIWRAANNILPVLDNLARKGMPIRNTCPLCQSSEETVLHLFISCSFARQVWTSSILGWYTPHVNGFVVWLEKILNLFNQRDQALVFHVLCSIWKTRNDRVWQGRNSTLIGTWLKAKAHFEEWWSLALPIAGLPEGATGSSWSRPHDGFVKFNIDASTGLVDDMMGVGFIARNELGVFLVAKNISFRGSYGPREVEAVAVKEALSWIKSKEENKLLSEEKLKLTESRKSQLSEITQLKAENEPLFEKVKSLNKELGILKSKEAVDKLLETTKLKGREGLGFDPSSSKRKGRTTFIPPKPTAKLNKQKGKEKGKPKEVPKKDMASLKNISTNEVILTRKRIRNIYEVIWDDVKEACLISKDKDEEINEGDRMKPTEFIPFGSLPLQTSQRNPDSNSAELTGKHSQHSNIPNNSNGDNSGNGDLVPIHPE</sequence>
<dbReference type="Proteomes" id="UP000595140">
    <property type="component" value="Unassembled WGS sequence"/>
</dbReference>
<evidence type="ECO:0000313" key="4">
    <source>
        <dbReference type="EMBL" id="VFQ97337.1"/>
    </source>
</evidence>
<reference evidence="4 5" key="1">
    <citation type="submission" date="2018-04" db="EMBL/GenBank/DDBJ databases">
        <authorList>
            <person name="Vogel A."/>
        </authorList>
    </citation>
    <scope>NUCLEOTIDE SEQUENCE [LARGE SCALE GENOMIC DNA]</scope>
</reference>
<dbReference type="Pfam" id="PF14111">
    <property type="entry name" value="DUF4283"/>
    <property type="match status" value="1"/>
</dbReference>
<evidence type="ECO:0008006" key="6">
    <source>
        <dbReference type="Google" id="ProtNLM"/>
    </source>
</evidence>
<dbReference type="InterPro" id="IPR026960">
    <property type="entry name" value="RVT-Znf"/>
</dbReference>
<dbReference type="InterPro" id="IPR036691">
    <property type="entry name" value="Endo/exonu/phosph_ase_sf"/>
</dbReference>
<proteinExistence type="predicted"/>
<dbReference type="Pfam" id="PF13966">
    <property type="entry name" value="zf-RVT"/>
    <property type="match status" value="1"/>
</dbReference>
<feature type="compositionally biased region" description="Low complexity" evidence="1">
    <location>
        <begin position="903"/>
        <end position="914"/>
    </location>
</feature>
<dbReference type="InterPro" id="IPR025558">
    <property type="entry name" value="DUF4283"/>
</dbReference>
<evidence type="ECO:0000313" key="5">
    <source>
        <dbReference type="Proteomes" id="UP000595140"/>
    </source>
</evidence>
<protein>
    <recommendedName>
        <fullName evidence="6">Reverse transcriptase zinc-binding domain-containing protein</fullName>
    </recommendedName>
</protein>
<dbReference type="PANTHER" id="PTHR31286">
    <property type="entry name" value="GLYCINE-RICH CELL WALL STRUCTURAL PROTEIN 1.8-LIKE"/>
    <property type="match status" value="1"/>
</dbReference>
<dbReference type="SUPFAM" id="SSF56219">
    <property type="entry name" value="DNase I-like"/>
    <property type="match status" value="1"/>
</dbReference>
<feature type="compositionally biased region" description="Polar residues" evidence="1">
    <location>
        <begin position="876"/>
        <end position="890"/>
    </location>
</feature>
<dbReference type="InterPro" id="IPR040256">
    <property type="entry name" value="At4g02000-like"/>
</dbReference>
<accession>A0A484N9U3</accession>
<gene>
    <name evidence="4" type="ORF">CCAM_LOCUS39113</name>
</gene>